<keyword evidence="5" id="KW-1185">Reference proteome</keyword>
<dbReference type="OrthoDB" id="3226781at2"/>
<feature type="chain" id="PRO_5038922296" description="GerMN domain-containing protein" evidence="2">
    <location>
        <begin position="22"/>
        <end position="596"/>
    </location>
</feature>
<dbReference type="Pfam" id="PF25976">
    <property type="entry name" value="LpqB_N"/>
    <property type="match status" value="1"/>
</dbReference>
<dbReference type="AlphaFoldDB" id="D1AF26"/>
<dbReference type="InterPro" id="IPR018910">
    <property type="entry name" value="LpqB_C"/>
</dbReference>
<feature type="region of interest" description="Disordered" evidence="1">
    <location>
        <begin position="297"/>
        <end position="371"/>
    </location>
</feature>
<feature type="domain" description="GerMN" evidence="3">
    <location>
        <begin position="214"/>
        <end position="299"/>
    </location>
</feature>
<dbReference type="Pfam" id="PF10646">
    <property type="entry name" value="Germane"/>
    <property type="match status" value="1"/>
</dbReference>
<dbReference type="EMBL" id="CP001738">
    <property type="protein sequence ID" value="ACY99570.1"/>
    <property type="molecule type" value="Genomic_DNA"/>
</dbReference>
<feature type="signal peptide" evidence="2">
    <location>
        <begin position="1"/>
        <end position="21"/>
    </location>
</feature>
<dbReference type="RefSeq" id="WP_012854354.1">
    <property type="nucleotide sequence ID" value="NC_013510.1"/>
</dbReference>
<organism evidence="4 5">
    <name type="scientific">Thermomonospora curvata (strain ATCC 19995 / DSM 43183 / JCM 3096 / KCTC 9072 / NBRC 15933 / NCIMB 10081 / Henssen B9)</name>
    <dbReference type="NCBI Taxonomy" id="471852"/>
    <lineage>
        <taxon>Bacteria</taxon>
        <taxon>Bacillati</taxon>
        <taxon>Actinomycetota</taxon>
        <taxon>Actinomycetes</taxon>
        <taxon>Streptosporangiales</taxon>
        <taxon>Thermomonosporaceae</taxon>
        <taxon>Thermomonospora</taxon>
    </lineage>
</organism>
<dbReference type="SMART" id="SM00909">
    <property type="entry name" value="Germane"/>
    <property type="match status" value="1"/>
</dbReference>
<evidence type="ECO:0000313" key="5">
    <source>
        <dbReference type="Proteomes" id="UP000001918"/>
    </source>
</evidence>
<gene>
    <name evidence="4" type="ordered locus">Tcur_4041</name>
</gene>
<reference evidence="4 5" key="1">
    <citation type="journal article" date="2011" name="Stand. Genomic Sci.">
        <title>Complete genome sequence of Thermomonospora curvata type strain (B9).</title>
        <authorList>
            <person name="Chertkov O."/>
            <person name="Sikorski J."/>
            <person name="Nolan M."/>
            <person name="Lapidus A."/>
            <person name="Lucas S."/>
            <person name="Del Rio T.G."/>
            <person name="Tice H."/>
            <person name="Cheng J.F."/>
            <person name="Goodwin L."/>
            <person name="Pitluck S."/>
            <person name="Liolios K."/>
            <person name="Ivanova N."/>
            <person name="Mavromatis K."/>
            <person name="Mikhailova N."/>
            <person name="Ovchinnikova G."/>
            <person name="Pati A."/>
            <person name="Chen A."/>
            <person name="Palaniappan K."/>
            <person name="Djao O.D."/>
            <person name="Land M."/>
            <person name="Hauser L."/>
            <person name="Chang Y.J."/>
            <person name="Jeffries C.D."/>
            <person name="Brettin T."/>
            <person name="Han C."/>
            <person name="Detter J.C."/>
            <person name="Rohde M."/>
            <person name="Goker M."/>
            <person name="Woyke T."/>
            <person name="Bristow J."/>
            <person name="Eisen J.A."/>
            <person name="Markowitz V."/>
            <person name="Hugenholtz P."/>
            <person name="Klenk H.P."/>
            <person name="Kyrpides N.C."/>
        </authorList>
    </citation>
    <scope>NUCLEOTIDE SEQUENCE [LARGE SCALE GENOMIC DNA]</scope>
    <source>
        <strain evidence="5">ATCC 19995 / DSM 43183 / JCM 3096 / KCTC 9072 / NBRC 15933 / NCIMB 10081 / Henssen B9</strain>
    </source>
</reference>
<dbReference type="eggNOG" id="COG5401">
    <property type="taxonomic scope" value="Bacteria"/>
</dbReference>
<dbReference type="HOGENOM" id="CLU_032207_0_0_11"/>
<evidence type="ECO:0000256" key="1">
    <source>
        <dbReference type="SAM" id="MobiDB-lite"/>
    </source>
</evidence>
<name>D1AF26_THECD</name>
<evidence type="ECO:0000256" key="2">
    <source>
        <dbReference type="SAM" id="SignalP"/>
    </source>
</evidence>
<dbReference type="KEGG" id="tcu:Tcur_4041"/>
<dbReference type="Proteomes" id="UP000001918">
    <property type="component" value="Chromosome"/>
</dbReference>
<evidence type="ECO:0000259" key="3">
    <source>
        <dbReference type="SMART" id="SM00909"/>
    </source>
</evidence>
<dbReference type="InterPro" id="IPR059026">
    <property type="entry name" value="LpqB_N"/>
</dbReference>
<dbReference type="InterPro" id="IPR019606">
    <property type="entry name" value="GerMN"/>
</dbReference>
<proteinExistence type="predicted"/>
<keyword evidence="2" id="KW-0732">Signal</keyword>
<accession>D1AF26</accession>
<dbReference type="Pfam" id="PF10647">
    <property type="entry name" value="Gmad1"/>
    <property type="match status" value="1"/>
</dbReference>
<feature type="compositionally biased region" description="Basic and acidic residues" evidence="1">
    <location>
        <begin position="330"/>
        <end position="341"/>
    </location>
</feature>
<evidence type="ECO:0000313" key="4">
    <source>
        <dbReference type="EMBL" id="ACY99570.1"/>
    </source>
</evidence>
<dbReference type="STRING" id="471852.Tcur_4041"/>
<sequence>MRARLRLTAAVAALACLAGCASVPSGGRVTSGRPAERAEPIAEPYVRVVPVSPRPGWAPDKIVKGFLIASSAFNDDYKVARQYLTSSADAAWRPGPRPQVIVLDGEPIISAPREAGGEMLVEVTATRLGHIGSDGQYTAQPGGAYTATFALQSNSAGQWRISRMPAELRDGLLLSQSDVDRVFRVLNLYFFDPDGKVLVPNAVFLPLVNRQRLARQLVAALLAGPTTWLKPAVRSYFPSGTRLQDVDISDGVATVSLSAEAYRGDHERMSAQLTWTLQRLPEVRRVRLQIDGDAIEPGGVGPIQAPEDWEEYNSDTSEGGTEETVYLRGPDGRPHQLHDNDVTTPANTSGRDRLHRPALSPHDGRSRIAGLNADGDTVLSGDLLGGTPIRPVMWAEHSDGRFTPPSWDLRGWLWSVESFSGGSSLWLRQRDRQPVRIRQWELSGHRVVAFRVARDGVRVAAIVKIGDSRQLRLGRIVRDAKGVISVGGFLPISPELVDVTDLAWGDSTSLAVLGRTKPTETQVTPYWVPVNGGDILPVGTASQGEAESITAAPGSRIVIGARINGEDNICRQSSLRDWRFDQWKCAPLGSDPTYWS</sequence>
<protein>
    <recommendedName>
        <fullName evidence="3">GerMN domain-containing protein</fullName>
    </recommendedName>
</protein>